<dbReference type="Proteomes" id="UP000054997">
    <property type="component" value="Unassembled WGS sequence"/>
</dbReference>
<evidence type="ECO:0000259" key="8">
    <source>
        <dbReference type="Pfam" id="PF16198"/>
    </source>
</evidence>
<dbReference type="Pfam" id="PF09157">
    <property type="entry name" value="TruB-C_2"/>
    <property type="match status" value="1"/>
</dbReference>
<evidence type="ECO:0000313" key="10">
    <source>
        <dbReference type="Proteomes" id="UP000054997"/>
    </source>
</evidence>
<comment type="function">
    <text evidence="5">Responsible for synthesis of pseudouridine from uracil-55 in the psi GC loop of transfer RNAs.</text>
</comment>
<reference evidence="9 10" key="1">
    <citation type="submission" date="2015-11" db="EMBL/GenBank/DDBJ databases">
        <title>Genomic analysis of 38 Legionella species identifies large and diverse effector repertoires.</title>
        <authorList>
            <person name="Burstein D."/>
            <person name="Amaro F."/>
            <person name="Zusman T."/>
            <person name="Lifshitz Z."/>
            <person name="Cohen O."/>
            <person name="Gilbert J.A."/>
            <person name="Pupko T."/>
            <person name="Shuman H.A."/>
            <person name="Segal G."/>
        </authorList>
    </citation>
    <scope>NUCLEOTIDE SEQUENCE [LARGE SCALE GENOMIC DNA]</scope>
    <source>
        <strain evidence="9 10">ATCC 49505</strain>
    </source>
</reference>
<dbReference type="GO" id="GO:0160148">
    <property type="term" value="F:tRNA pseudouridine(55) synthase activity"/>
    <property type="evidence" value="ECO:0007669"/>
    <property type="project" value="UniProtKB-EC"/>
</dbReference>
<protein>
    <recommendedName>
        <fullName evidence="5">tRNA pseudouridine synthase B</fullName>
        <ecNumber evidence="5">5.4.99.25</ecNumber>
    </recommendedName>
    <alternativeName>
        <fullName evidence="5">tRNA pseudouridine(55) synthase</fullName>
        <shortName evidence="5">Psi55 synthase</shortName>
    </alternativeName>
    <alternativeName>
        <fullName evidence="5">tRNA pseudouridylate synthase</fullName>
    </alternativeName>
    <alternativeName>
        <fullName evidence="5">tRNA-uridine isomerase</fullName>
    </alternativeName>
</protein>
<dbReference type="RefSeq" id="WP_237758309.1">
    <property type="nucleotide sequence ID" value="NZ_CAAAHZ010000001.1"/>
</dbReference>
<evidence type="ECO:0000256" key="2">
    <source>
        <dbReference type="ARBA" id="ARBA00005642"/>
    </source>
</evidence>
<dbReference type="Gene3D" id="2.30.130.10">
    <property type="entry name" value="PUA domain"/>
    <property type="match status" value="1"/>
</dbReference>
<evidence type="ECO:0000256" key="1">
    <source>
        <dbReference type="ARBA" id="ARBA00000385"/>
    </source>
</evidence>
<dbReference type="NCBIfam" id="TIGR00431">
    <property type="entry name" value="TruB"/>
    <property type="match status" value="1"/>
</dbReference>
<organism evidence="9 10">
    <name type="scientific">Legionella londiniensis</name>
    <dbReference type="NCBI Taxonomy" id="45068"/>
    <lineage>
        <taxon>Bacteria</taxon>
        <taxon>Pseudomonadati</taxon>
        <taxon>Pseudomonadota</taxon>
        <taxon>Gammaproteobacteria</taxon>
        <taxon>Legionellales</taxon>
        <taxon>Legionellaceae</taxon>
        <taxon>Legionella</taxon>
    </lineage>
</organism>
<comment type="similarity">
    <text evidence="2 5">Belongs to the pseudouridine synthase TruB family. Type 1 subfamily.</text>
</comment>
<dbReference type="Pfam" id="PF01509">
    <property type="entry name" value="TruB_N"/>
    <property type="match status" value="1"/>
</dbReference>
<comment type="catalytic activity">
    <reaction evidence="1 5">
        <text>uridine(55) in tRNA = pseudouridine(55) in tRNA</text>
        <dbReference type="Rhea" id="RHEA:42532"/>
        <dbReference type="Rhea" id="RHEA-COMP:10101"/>
        <dbReference type="Rhea" id="RHEA-COMP:10102"/>
        <dbReference type="ChEBI" id="CHEBI:65314"/>
        <dbReference type="ChEBI" id="CHEBI:65315"/>
        <dbReference type="EC" id="5.4.99.25"/>
    </reaction>
</comment>
<evidence type="ECO:0000259" key="6">
    <source>
        <dbReference type="Pfam" id="PF01509"/>
    </source>
</evidence>
<dbReference type="PANTHER" id="PTHR13767:SF2">
    <property type="entry name" value="PSEUDOURIDYLATE SYNTHASE TRUB1"/>
    <property type="match status" value="1"/>
</dbReference>
<proteinExistence type="inferred from homology"/>
<dbReference type="PANTHER" id="PTHR13767">
    <property type="entry name" value="TRNA-PSEUDOURIDINE SYNTHASE"/>
    <property type="match status" value="1"/>
</dbReference>
<dbReference type="CDD" id="cd21152">
    <property type="entry name" value="PUA_TruB_bacterial"/>
    <property type="match status" value="1"/>
</dbReference>
<evidence type="ECO:0000256" key="4">
    <source>
        <dbReference type="ARBA" id="ARBA00023235"/>
    </source>
</evidence>
<dbReference type="InterPro" id="IPR036974">
    <property type="entry name" value="PUA_sf"/>
</dbReference>
<dbReference type="InterPro" id="IPR032819">
    <property type="entry name" value="TruB_C"/>
</dbReference>
<dbReference type="Pfam" id="PF16198">
    <property type="entry name" value="TruB_C_2"/>
    <property type="match status" value="1"/>
</dbReference>
<dbReference type="InterPro" id="IPR002501">
    <property type="entry name" value="PsdUridine_synth_N"/>
</dbReference>
<dbReference type="InterPro" id="IPR015947">
    <property type="entry name" value="PUA-like_sf"/>
</dbReference>
<dbReference type="GO" id="GO:0031119">
    <property type="term" value="P:tRNA pseudouridine synthesis"/>
    <property type="evidence" value="ECO:0007669"/>
    <property type="project" value="UniProtKB-UniRule"/>
</dbReference>
<dbReference type="AlphaFoldDB" id="A0A0W0VHV1"/>
<gene>
    <name evidence="5 9" type="primary">truB</name>
    <name evidence="9" type="ORF">Llon_1880</name>
</gene>
<feature type="domain" description="tRNA pseudouridylate synthase B C-terminal" evidence="8">
    <location>
        <begin position="189"/>
        <end position="245"/>
    </location>
</feature>
<dbReference type="HAMAP" id="MF_01080">
    <property type="entry name" value="TruB_bact"/>
    <property type="match status" value="1"/>
</dbReference>
<dbReference type="Gene3D" id="3.30.2350.10">
    <property type="entry name" value="Pseudouridine synthase"/>
    <property type="match status" value="1"/>
</dbReference>
<dbReference type="InterPro" id="IPR014780">
    <property type="entry name" value="tRNA_psdUridine_synth_TruB"/>
</dbReference>
<dbReference type="SUPFAM" id="SSF88697">
    <property type="entry name" value="PUA domain-like"/>
    <property type="match status" value="1"/>
</dbReference>
<feature type="active site" description="Nucleophile" evidence="5">
    <location>
        <position position="55"/>
    </location>
</feature>
<dbReference type="CDD" id="cd02573">
    <property type="entry name" value="PseudoU_synth_EcTruB"/>
    <property type="match status" value="1"/>
</dbReference>
<dbReference type="EC" id="5.4.99.25" evidence="5"/>
<evidence type="ECO:0000313" key="9">
    <source>
        <dbReference type="EMBL" id="KTD19708.1"/>
    </source>
</evidence>
<accession>A0A0W0VHV1</accession>
<evidence type="ECO:0000256" key="5">
    <source>
        <dbReference type="HAMAP-Rule" id="MF_01080"/>
    </source>
</evidence>
<dbReference type="InterPro" id="IPR020103">
    <property type="entry name" value="PsdUridine_synth_cat_dom_sf"/>
</dbReference>
<evidence type="ECO:0000256" key="3">
    <source>
        <dbReference type="ARBA" id="ARBA00022694"/>
    </source>
</evidence>
<dbReference type="SUPFAM" id="SSF55120">
    <property type="entry name" value="Pseudouridine synthase"/>
    <property type="match status" value="1"/>
</dbReference>
<comment type="caution">
    <text evidence="9">The sequence shown here is derived from an EMBL/GenBank/DDBJ whole genome shotgun (WGS) entry which is preliminary data.</text>
</comment>
<dbReference type="FunFam" id="3.30.2350.10:FF:000011">
    <property type="entry name" value="tRNA pseudouridine synthase B"/>
    <property type="match status" value="1"/>
</dbReference>
<sequence length="310" mass="34372">MKPTLKNSKMTSSNKQPVHGILLLNKPQGVTSNWALQKVKRLFNAQKAGHTGSLDPLATGMLPICFGEATKFSQYLLDADKCYEVTAALGIKTNTGDALGEIIARVEGRAISQDDLHEVLQAFLGKSKQVPSMFSALKHQGRPLYEYARAGVEVEREARDIYIHQLSLVDFDACHFSLVVSCSKGTYIRNLIEDIGNKLGVGAHVTRLHRKYTAGFADEPMHALNDLAEQSKEALLNCLLPIDRATAFFPRMTIEFDEESALRQGKIIKIQPENNCGIMRLYRLDGRFVGLGEVDESGHLKGKRLLQGVY</sequence>
<evidence type="ECO:0000259" key="7">
    <source>
        <dbReference type="Pfam" id="PF09157"/>
    </source>
</evidence>
<feature type="domain" description="Pseudouridine synthase II N-terminal" evidence="6">
    <location>
        <begin position="40"/>
        <end position="188"/>
    </location>
</feature>
<dbReference type="GO" id="GO:0003723">
    <property type="term" value="F:RNA binding"/>
    <property type="evidence" value="ECO:0007669"/>
    <property type="project" value="InterPro"/>
</dbReference>
<dbReference type="GO" id="GO:1990481">
    <property type="term" value="P:mRNA pseudouridine synthesis"/>
    <property type="evidence" value="ECO:0007669"/>
    <property type="project" value="TreeGrafter"/>
</dbReference>
<keyword evidence="4 5" id="KW-0413">Isomerase</keyword>
<dbReference type="STRING" id="45068.Llon_1880"/>
<name>A0A0W0VHV1_9GAMM</name>
<dbReference type="InterPro" id="IPR015240">
    <property type="entry name" value="tRNA_sdUridine_synth_fam1_C"/>
</dbReference>
<dbReference type="EMBL" id="LNYK01000033">
    <property type="protein sequence ID" value="KTD19708.1"/>
    <property type="molecule type" value="Genomic_DNA"/>
</dbReference>
<feature type="domain" description="tRNA pseudouridine synthase II TruB subfamily 1 C-terminal" evidence="7">
    <location>
        <begin position="254"/>
        <end position="306"/>
    </location>
</feature>
<keyword evidence="3 5" id="KW-0819">tRNA processing</keyword>
<dbReference type="PATRIC" id="fig|45068.5.peg.2040"/>
<keyword evidence="10" id="KW-1185">Reference proteome</keyword>